<keyword evidence="4 6" id="KW-1133">Transmembrane helix</keyword>
<evidence type="ECO:0000256" key="3">
    <source>
        <dbReference type="ARBA" id="ARBA00022692"/>
    </source>
</evidence>
<keyword evidence="5 6" id="KW-0472">Membrane</keyword>
<dbReference type="EMBL" id="FNGO01000020">
    <property type="protein sequence ID" value="SDM18507.1"/>
    <property type="molecule type" value="Genomic_DNA"/>
</dbReference>
<evidence type="ECO:0000313" key="9">
    <source>
        <dbReference type="Proteomes" id="UP000199476"/>
    </source>
</evidence>
<dbReference type="AlphaFoldDB" id="A0A1G9R6P3"/>
<sequence>MDRLLTAFKISRKNMIRLFIFVIAALMMYFMLFDSGFSLEWFQDNISRLNTLSQNHLLLSIVIFLLVRYIFAVISIPGTGVLSIVGGAIFNFWLAVALVSLSVNLGVLTVFLLSRYAFKDPAKKRFAGRFHSLEQLLDEYGASLLFLLRLSELCPSFIINSFFAFTPVKTFTFLWVSFIGHLPGIIIFVNAGRQINEINKAANLMDPRVILSLVALGLIPLLSKFLHNRILCTSDNNCR</sequence>
<feature type="transmembrane region" description="Helical" evidence="6">
    <location>
        <begin position="15"/>
        <end position="37"/>
    </location>
</feature>
<evidence type="ECO:0000256" key="4">
    <source>
        <dbReference type="ARBA" id="ARBA00022989"/>
    </source>
</evidence>
<keyword evidence="9" id="KW-1185">Reference proteome</keyword>
<feature type="domain" description="VTT" evidence="7">
    <location>
        <begin position="79"/>
        <end position="193"/>
    </location>
</feature>
<evidence type="ECO:0000259" key="7">
    <source>
        <dbReference type="Pfam" id="PF09335"/>
    </source>
</evidence>
<comment type="subcellular location">
    <subcellularLocation>
        <location evidence="1 6">Cell membrane</location>
        <topology evidence="1 6">Multi-pass membrane protein</topology>
    </subcellularLocation>
</comment>
<evidence type="ECO:0000313" key="8">
    <source>
        <dbReference type="EMBL" id="SDM18507.1"/>
    </source>
</evidence>
<proteinExistence type="inferred from homology"/>
<accession>A0A1G9R6P3</accession>
<dbReference type="PANTHER" id="PTHR12677:SF59">
    <property type="entry name" value="GOLGI APPARATUS MEMBRANE PROTEIN TVP38-RELATED"/>
    <property type="match status" value="1"/>
</dbReference>
<evidence type="ECO:0000256" key="2">
    <source>
        <dbReference type="ARBA" id="ARBA00022475"/>
    </source>
</evidence>
<evidence type="ECO:0000256" key="5">
    <source>
        <dbReference type="ARBA" id="ARBA00023136"/>
    </source>
</evidence>
<dbReference type="InterPro" id="IPR032816">
    <property type="entry name" value="VTT_dom"/>
</dbReference>
<dbReference type="GO" id="GO:0005886">
    <property type="term" value="C:plasma membrane"/>
    <property type="evidence" value="ECO:0007669"/>
    <property type="project" value="UniProtKB-SubCell"/>
</dbReference>
<gene>
    <name evidence="8" type="ORF">SAMN04488692_12020</name>
</gene>
<dbReference type="InterPro" id="IPR015414">
    <property type="entry name" value="TMEM64"/>
</dbReference>
<evidence type="ECO:0000256" key="6">
    <source>
        <dbReference type="RuleBase" id="RU366058"/>
    </source>
</evidence>
<organism evidence="8 9">
    <name type="scientific">Halarsenatibacter silvermanii</name>
    <dbReference type="NCBI Taxonomy" id="321763"/>
    <lineage>
        <taxon>Bacteria</taxon>
        <taxon>Bacillati</taxon>
        <taxon>Bacillota</taxon>
        <taxon>Clostridia</taxon>
        <taxon>Halanaerobiales</taxon>
        <taxon>Halarsenatibacteraceae</taxon>
        <taxon>Halarsenatibacter</taxon>
    </lineage>
</organism>
<keyword evidence="3 6" id="KW-0812">Transmembrane</keyword>
<feature type="transmembrane region" description="Helical" evidence="6">
    <location>
        <begin position="171"/>
        <end position="189"/>
    </location>
</feature>
<feature type="transmembrane region" description="Helical" evidence="6">
    <location>
        <begin position="57"/>
        <end position="86"/>
    </location>
</feature>
<feature type="transmembrane region" description="Helical" evidence="6">
    <location>
        <begin position="92"/>
        <end position="118"/>
    </location>
</feature>
<dbReference type="Proteomes" id="UP000199476">
    <property type="component" value="Unassembled WGS sequence"/>
</dbReference>
<name>A0A1G9R6P3_9FIRM</name>
<protein>
    <recommendedName>
        <fullName evidence="6">TVP38/TMEM64 family membrane protein</fullName>
    </recommendedName>
</protein>
<dbReference type="STRING" id="321763.SAMN04488692_12020"/>
<feature type="transmembrane region" description="Helical" evidence="6">
    <location>
        <begin position="209"/>
        <end position="227"/>
    </location>
</feature>
<keyword evidence="2 6" id="KW-1003">Cell membrane</keyword>
<comment type="similarity">
    <text evidence="6">Belongs to the TVP38/TMEM64 family.</text>
</comment>
<evidence type="ECO:0000256" key="1">
    <source>
        <dbReference type="ARBA" id="ARBA00004651"/>
    </source>
</evidence>
<reference evidence="8 9" key="1">
    <citation type="submission" date="2016-10" db="EMBL/GenBank/DDBJ databases">
        <authorList>
            <person name="de Groot N.N."/>
        </authorList>
    </citation>
    <scope>NUCLEOTIDE SEQUENCE [LARGE SCALE GENOMIC DNA]</scope>
    <source>
        <strain evidence="8 9">SLAS-1</strain>
    </source>
</reference>
<dbReference type="Pfam" id="PF09335">
    <property type="entry name" value="VTT_dom"/>
    <property type="match status" value="1"/>
</dbReference>
<dbReference type="PANTHER" id="PTHR12677">
    <property type="entry name" value="GOLGI APPARATUS MEMBRANE PROTEIN TVP38-RELATED"/>
    <property type="match status" value="1"/>
</dbReference>